<dbReference type="RefSeq" id="WP_041958171.1">
    <property type="nucleotide sequence ID" value="NZ_JRPN01000021.1"/>
</dbReference>
<evidence type="ECO:0000313" key="3">
    <source>
        <dbReference type="Proteomes" id="UP000030377"/>
    </source>
</evidence>
<reference evidence="2 3" key="1">
    <citation type="submission" date="2014-09" db="EMBL/GenBank/DDBJ databases">
        <title>Draft genome of Bradyrhizobium japonicum Is-34.</title>
        <authorList>
            <person name="Tsurumaru H."/>
            <person name="Yamakawa T."/>
            <person name="Hashimoto S."/>
            <person name="Okizaki K."/>
            <person name="Kanesaki Y."/>
            <person name="Yoshikawa H."/>
            <person name="Yajima S."/>
        </authorList>
    </citation>
    <scope>NUCLEOTIDE SEQUENCE [LARGE SCALE GENOMIC DNA]</scope>
    <source>
        <strain evidence="2 3">Is-34</strain>
    </source>
</reference>
<dbReference type="EMBL" id="JRPN01000021">
    <property type="protein sequence ID" value="KGT76062.1"/>
    <property type="molecule type" value="Genomic_DNA"/>
</dbReference>
<name>A0A0A3XNU0_BRAJP</name>
<evidence type="ECO:0000313" key="2">
    <source>
        <dbReference type="EMBL" id="KGT76062.1"/>
    </source>
</evidence>
<keyword evidence="1" id="KW-0812">Transmembrane</keyword>
<dbReference type="AlphaFoldDB" id="A0A0A3XNU0"/>
<proteinExistence type="predicted"/>
<keyword evidence="1" id="KW-1133">Transmembrane helix</keyword>
<organism evidence="2 3">
    <name type="scientific">Bradyrhizobium japonicum</name>
    <dbReference type="NCBI Taxonomy" id="375"/>
    <lineage>
        <taxon>Bacteria</taxon>
        <taxon>Pseudomonadati</taxon>
        <taxon>Pseudomonadota</taxon>
        <taxon>Alphaproteobacteria</taxon>
        <taxon>Hyphomicrobiales</taxon>
        <taxon>Nitrobacteraceae</taxon>
        <taxon>Bradyrhizobium</taxon>
    </lineage>
</organism>
<gene>
    <name evidence="2" type="ORF">MA20_29970</name>
</gene>
<accession>A0A0A3XNU0</accession>
<keyword evidence="1" id="KW-0472">Membrane</keyword>
<protein>
    <submittedName>
        <fullName evidence="2">Uncharacterized protein</fullName>
    </submittedName>
</protein>
<sequence>MLQAMSIALREVNNLPWTFTLPEPPNVVAGSLAIVPAFLIAPDNLAVIVLIGSLISLCAAAYLSWTALKTDEISRFVDEFGSRVERYMDLAINHPDTFADMKDSSERLV</sequence>
<evidence type="ECO:0000256" key="1">
    <source>
        <dbReference type="SAM" id="Phobius"/>
    </source>
</evidence>
<comment type="caution">
    <text evidence="2">The sequence shown here is derived from an EMBL/GenBank/DDBJ whole genome shotgun (WGS) entry which is preliminary data.</text>
</comment>
<feature type="transmembrane region" description="Helical" evidence="1">
    <location>
        <begin position="45"/>
        <end position="65"/>
    </location>
</feature>
<dbReference type="Proteomes" id="UP000030377">
    <property type="component" value="Unassembled WGS sequence"/>
</dbReference>